<evidence type="ECO:0000313" key="1">
    <source>
        <dbReference type="EMBL" id="CAI2168375.1"/>
    </source>
</evidence>
<comment type="caution">
    <text evidence="1">The sequence shown here is derived from an EMBL/GenBank/DDBJ whole genome shotgun (WGS) entry which is preliminary data.</text>
</comment>
<proteinExistence type="predicted"/>
<name>A0A9W4SH60_9GLOM</name>
<dbReference type="EMBL" id="CAMKVN010000479">
    <property type="protein sequence ID" value="CAI2168375.1"/>
    <property type="molecule type" value="Genomic_DNA"/>
</dbReference>
<sequence length="48" mass="5763">MFYILKGTAPPPRFLRSRYFRKKKSPSIPPDEDIENFMEKVQIFELNS</sequence>
<keyword evidence="2" id="KW-1185">Reference proteome</keyword>
<accession>A0A9W4SH60</accession>
<reference evidence="1" key="1">
    <citation type="submission" date="2022-08" db="EMBL/GenBank/DDBJ databases">
        <authorList>
            <person name="Kallberg Y."/>
            <person name="Tangrot J."/>
            <person name="Rosling A."/>
        </authorList>
    </citation>
    <scope>NUCLEOTIDE SEQUENCE</scope>
    <source>
        <strain evidence="1">Wild A</strain>
    </source>
</reference>
<protein>
    <submittedName>
        <fullName evidence="1">20033_t:CDS:1</fullName>
    </submittedName>
</protein>
<gene>
    <name evidence="1" type="ORF">FWILDA_LOCUS3551</name>
</gene>
<evidence type="ECO:0000313" key="2">
    <source>
        <dbReference type="Proteomes" id="UP001153678"/>
    </source>
</evidence>
<organism evidence="1 2">
    <name type="scientific">Funneliformis geosporum</name>
    <dbReference type="NCBI Taxonomy" id="1117311"/>
    <lineage>
        <taxon>Eukaryota</taxon>
        <taxon>Fungi</taxon>
        <taxon>Fungi incertae sedis</taxon>
        <taxon>Mucoromycota</taxon>
        <taxon>Glomeromycotina</taxon>
        <taxon>Glomeromycetes</taxon>
        <taxon>Glomerales</taxon>
        <taxon>Glomeraceae</taxon>
        <taxon>Funneliformis</taxon>
    </lineage>
</organism>
<dbReference type="Proteomes" id="UP001153678">
    <property type="component" value="Unassembled WGS sequence"/>
</dbReference>
<dbReference type="AlphaFoldDB" id="A0A9W4SH60"/>